<organism evidence="1">
    <name type="scientific">Arundo donax</name>
    <name type="common">Giant reed</name>
    <name type="synonym">Donax arundinaceus</name>
    <dbReference type="NCBI Taxonomy" id="35708"/>
    <lineage>
        <taxon>Eukaryota</taxon>
        <taxon>Viridiplantae</taxon>
        <taxon>Streptophyta</taxon>
        <taxon>Embryophyta</taxon>
        <taxon>Tracheophyta</taxon>
        <taxon>Spermatophyta</taxon>
        <taxon>Magnoliopsida</taxon>
        <taxon>Liliopsida</taxon>
        <taxon>Poales</taxon>
        <taxon>Poaceae</taxon>
        <taxon>PACMAD clade</taxon>
        <taxon>Arundinoideae</taxon>
        <taxon>Arundineae</taxon>
        <taxon>Arundo</taxon>
    </lineage>
</organism>
<dbReference type="EMBL" id="GBRH01168429">
    <property type="protein sequence ID" value="JAE29467.1"/>
    <property type="molecule type" value="Transcribed_RNA"/>
</dbReference>
<name>A0A0A9GY62_ARUDO</name>
<accession>A0A0A9GY62</accession>
<evidence type="ECO:0000313" key="1">
    <source>
        <dbReference type="EMBL" id="JAE29467.1"/>
    </source>
</evidence>
<protein>
    <submittedName>
        <fullName evidence="1">Uncharacterized protein</fullName>
    </submittedName>
</protein>
<proteinExistence type="predicted"/>
<reference evidence="1" key="2">
    <citation type="journal article" date="2015" name="Data Brief">
        <title>Shoot transcriptome of the giant reed, Arundo donax.</title>
        <authorList>
            <person name="Barrero R.A."/>
            <person name="Guerrero F.D."/>
            <person name="Moolhuijzen P."/>
            <person name="Goolsby J.A."/>
            <person name="Tidwell J."/>
            <person name="Bellgard S.E."/>
            <person name="Bellgard M.I."/>
        </authorList>
    </citation>
    <scope>NUCLEOTIDE SEQUENCE</scope>
    <source>
        <tissue evidence="1">Shoot tissue taken approximately 20 cm above the soil surface</tissue>
    </source>
</reference>
<reference evidence="1" key="1">
    <citation type="submission" date="2014-09" db="EMBL/GenBank/DDBJ databases">
        <authorList>
            <person name="Magalhaes I.L.F."/>
            <person name="Oliveira U."/>
            <person name="Santos F.R."/>
            <person name="Vidigal T.H.D.A."/>
            <person name="Brescovit A.D."/>
            <person name="Santos A.J."/>
        </authorList>
    </citation>
    <scope>NUCLEOTIDE SEQUENCE</scope>
    <source>
        <tissue evidence="1">Shoot tissue taken approximately 20 cm above the soil surface</tissue>
    </source>
</reference>
<dbReference type="AlphaFoldDB" id="A0A0A9GY62"/>
<sequence length="53" mass="6164">MLMWLHIQKLTGLRWQKSLSDPWVCSLILMLLRLSLMTTYQSSSIFSPSSTMC</sequence>